<feature type="chain" id="PRO_5006063029" evidence="1">
    <location>
        <begin position="20"/>
        <end position="216"/>
    </location>
</feature>
<keyword evidence="1" id="KW-0732">Signal</keyword>
<organism evidence="2 3">
    <name type="scientific">Thalassovita gelatinovora</name>
    <name type="common">Thalassobius gelatinovorus</name>
    <dbReference type="NCBI Taxonomy" id="53501"/>
    <lineage>
        <taxon>Bacteria</taxon>
        <taxon>Pseudomonadati</taxon>
        <taxon>Pseudomonadota</taxon>
        <taxon>Alphaproteobacteria</taxon>
        <taxon>Rhodobacterales</taxon>
        <taxon>Roseobacteraceae</taxon>
        <taxon>Thalassovita</taxon>
    </lineage>
</organism>
<keyword evidence="3" id="KW-1185">Reference proteome</keyword>
<protein>
    <submittedName>
        <fullName evidence="2">Uncharacterized protein</fullName>
    </submittedName>
</protein>
<dbReference type="AlphaFoldDB" id="A0A0P1G3C2"/>
<proteinExistence type="predicted"/>
<reference evidence="2 3" key="1">
    <citation type="submission" date="2015-09" db="EMBL/GenBank/DDBJ databases">
        <authorList>
            <consortium name="Swine Surveillance"/>
        </authorList>
    </citation>
    <scope>NUCLEOTIDE SEQUENCE [LARGE SCALE GENOMIC DNA]</scope>
    <source>
        <strain evidence="2 3">CECT 4357</strain>
    </source>
</reference>
<dbReference type="OrthoDB" id="7857490at2"/>
<evidence type="ECO:0000256" key="1">
    <source>
        <dbReference type="SAM" id="SignalP"/>
    </source>
</evidence>
<gene>
    <name evidence="2" type="ORF">TG4357_02918</name>
</gene>
<evidence type="ECO:0000313" key="2">
    <source>
        <dbReference type="EMBL" id="CUH67283.1"/>
    </source>
</evidence>
<feature type="signal peptide" evidence="1">
    <location>
        <begin position="1"/>
        <end position="19"/>
    </location>
</feature>
<dbReference type="Proteomes" id="UP000051587">
    <property type="component" value="Unassembled WGS sequence"/>
</dbReference>
<dbReference type="RefSeq" id="WP_058263623.1">
    <property type="nucleotide sequence ID" value="NZ_CP051181.1"/>
</dbReference>
<name>A0A0P1G3C2_THAGE</name>
<accession>A0A0P1G3C2</accession>
<dbReference type="EMBL" id="CYSA01000026">
    <property type="protein sequence ID" value="CUH67283.1"/>
    <property type="molecule type" value="Genomic_DNA"/>
</dbReference>
<evidence type="ECO:0000313" key="3">
    <source>
        <dbReference type="Proteomes" id="UP000051587"/>
    </source>
</evidence>
<sequence>MRKILLAICIWLVPATAPAGAWLRDKGTGFFSTSAYLIDPNSGGNHYAGIYMEYGVAARLTLGLDLGRGVSGNGKTIGFLKLPIGSLMGPHHIVLDLGFGEIAGNPTFRPGLSYGRGFSGRLGDGWVSLETAIELNLRDKTSDYKADLTIGLNRDDRHKLMLQFQSGKAVGDPPFLRMVPSVTRSIGKDWLLELGVTQEVIGGNASGLKISLWRYF</sequence>
<dbReference type="STRING" id="53501.SAMN04488043_101342"/>